<evidence type="ECO:0000313" key="2">
    <source>
        <dbReference type="EMBL" id="HJB13292.1"/>
    </source>
</evidence>
<dbReference type="EMBL" id="DWZJ01000051">
    <property type="protein sequence ID" value="HJB13292.1"/>
    <property type="molecule type" value="Genomic_DNA"/>
</dbReference>
<gene>
    <name evidence="2" type="ORF">H9787_06230</name>
</gene>
<sequence>MNRSQKKTLFLLVGIIVVLAVILAVVTAVRRSNEERAAEEEAAQDAASVITETEATYSALSYDNGTATLSFHLDESGKWVWSDDPEFPLDDSTIQSILSLLTNLKPQQTITEGDTLEAYGLDQPAATLTATKPDGGTLTIALGNTTTDGNSYYMLMDGQESPVYIISNSLYTEMSKTIYEMCDLPELPALTEENIQSVTVEGAASTLLRPIDKETSTDEETGEETVTVTWAAGGEDVTGNADTASLLAELGALAVTKCVDYKPTDEAASLCGFDSPQATVTVLYLDETGQEQTLVLTFGSENLDQTGYYVCVGEDTTIYQMDTAAVDTILSVAESGLVPADSAAQE</sequence>
<feature type="domain" description="DUF4340" evidence="1">
    <location>
        <begin position="79"/>
        <end position="206"/>
    </location>
</feature>
<accession>A0A9D2LID0</accession>
<feature type="domain" description="DUF4340" evidence="1">
    <location>
        <begin position="244"/>
        <end position="328"/>
    </location>
</feature>
<reference evidence="2" key="2">
    <citation type="submission" date="2021-04" db="EMBL/GenBank/DDBJ databases">
        <authorList>
            <person name="Gilroy R."/>
        </authorList>
    </citation>
    <scope>NUCLEOTIDE SEQUENCE</scope>
    <source>
        <strain evidence="2">ChiBcec18-1249</strain>
    </source>
</reference>
<name>A0A9D2LID0_9FIRM</name>
<evidence type="ECO:0000313" key="3">
    <source>
        <dbReference type="Proteomes" id="UP000823824"/>
    </source>
</evidence>
<dbReference type="Pfam" id="PF14238">
    <property type="entry name" value="DUF4340"/>
    <property type="match status" value="2"/>
</dbReference>
<organism evidence="2 3">
    <name type="scientific">Candidatus Oscillibacter excrementigallinarum</name>
    <dbReference type="NCBI Taxonomy" id="2838716"/>
    <lineage>
        <taxon>Bacteria</taxon>
        <taxon>Bacillati</taxon>
        <taxon>Bacillota</taxon>
        <taxon>Clostridia</taxon>
        <taxon>Eubacteriales</taxon>
        <taxon>Oscillospiraceae</taxon>
        <taxon>Oscillibacter</taxon>
    </lineage>
</organism>
<evidence type="ECO:0000259" key="1">
    <source>
        <dbReference type="Pfam" id="PF14238"/>
    </source>
</evidence>
<reference evidence="2" key="1">
    <citation type="journal article" date="2021" name="PeerJ">
        <title>Extensive microbial diversity within the chicken gut microbiome revealed by metagenomics and culture.</title>
        <authorList>
            <person name="Gilroy R."/>
            <person name="Ravi A."/>
            <person name="Getino M."/>
            <person name="Pursley I."/>
            <person name="Horton D.L."/>
            <person name="Alikhan N.F."/>
            <person name="Baker D."/>
            <person name="Gharbi K."/>
            <person name="Hall N."/>
            <person name="Watson M."/>
            <person name="Adriaenssens E.M."/>
            <person name="Foster-Nyarko E."/>
            <person name="Jarju S."/>
            <person name="Secka A."/>
            <person name="Antonio M."/>
            <person name="Oren A."/>
            <person name="Chaudhuri R.R."/>
            <person name="La Ragione R."/>
            <person name="Hildebrand F."/>
            <person name="Pallen M.J."/>
        </authorList>
    </citation>
    <scope>NUCLEOTIDE SEQUENCE</scope>
    <source>
        <strain evidence="2">ChiBcec18-1249</strain>
    </source>
</reference>
<proteinExistence type="predicted"/>
<protein>
    <submittedName>
        <fullName evidence="2">DUF4340 domain-containing protein</fullName>
    </submittedName>
</protein>
<dbReference type="Proteomes" id="UP000823824">
    <property type="component" value="Unassembled WGS sequence"/>
</dbReference>
<comment type="caution">
    <text evidence="2">The sequence shown here is derived from an EMBL/GenBank/DDBJ whole genome shotgun (WGS) entry which is preliminary data.</text>
</comment>
<dbReference type="AlphaFoldDB" id="A0A9D2LID0"/>
<dbReference type="InterPro" id="IPR025641">
    <property type="entry name" value="DUF4340"/>
</dbReference>